<dbReference type="PANTHER" id="PTHR30050">
    <property type="entry name" value="CHROMOSOMAL REPLICATION INITIATOR PROTEIN DNAA"/>
    <property type="match status" value="1"/>
</dbReference>
<evidence type="ECO:0000313" key="2">
    <source>
        <dbReference type="EMBL" id="RKQ16957.1"/>
    </source>
</evidence>
<comment type="caution">
    <text evidence="2">The sequence shown here is derived from an EMBL/GenBank/DDBJ whole genome shotgun (WGS) entry which is preliminary data.</text>
</comment>
<feature type="domain" description="IstB-like ATP-binding" evidence="1">
    <location>
        <begin position="47"/>
        <end position="249"/>
    </location>
</feature>
<dbReference type="RefSeq" id="WP_121214391.1">
    <property type="nucleotide sequence ID" value="NZ_RBZN01000017.1"/>
</dbReference>
<dbReference type="Proteomes" id="UP000272238">
    <property type="component" value="Unassembled WGS sequence"/>
</dbReference>
<name>A0A494Z3D6_9BACL</name>
<dbReference type="GO" id="GO:0005524">
    <property type="term" value="F:ATP binding"/>
    <property type="evidence" value="ECO:0007669"/>
    <property type="project" value="UniProtKB-KW"/>
</dbReference>
<sequence length="269" mass="31564">MRNIAEIKLPHNLQMAYTSKFCYQHQCQYMLINNKELCTVCETEKLTQQLEREVANELIARQTLAKYNMLYKQSILQDETLLDAGFKNYIVTDHEETANKERALNALKQFRKGEVFNIWFTGNTGVGKSHLAMALLRSLNEFDRHVTCLFADVDEMLRRIRDSFQNRENKFTEKYVTDLLTSVDYLVLDDLGAETGDIDTEKRASDYTSRILRGIINARQNKSTIITTNINRTKLEAMYDRKLVSRMMKNTYLIHFAETKDKRIRNIEF</sequence>
<keyword evidence="2" id="KW-0067">ATP-binding</keyword>
<dbReference type="Pfam" id="PF01695">
    <property type="entry name" value="IstB_IS21"/>
    <property type="match status" value="1"/>
</dbReference>
<dbReference type="Gene3D" id="3.40.50.300">
    <property type="entry name" value="P-loop containing nucleotide triphosphate hydrolases"/>
    <property type="match status" value="1"/>
</dbReference>
<dbReference type="InterPro" id="IPR027417">
    <property type="entry name" value="P-loop_NTPase"/>
</dbReference>
<dbReference type="InterPro" id="IPR002611">
    <property type="entry name" value="IstB_ATP-bd"/>
</dbReference>
<evidence type="ECO:0000259" key="1">
    <source>
        <dbReference type="Pfam" id="PF01695"/>
    </source>
</evidence>
<dbReference type="CDD" id="cd00009">
    <property type="entry name" value="AAA"/>
    <property type="match status" value="1"/>
</dbReference>
<evidence type="ECO:0000313" key="3">
    <source>
        <dbReference type="Proteomes" id="UP000272238"/>
    </source>
</evidence>
<dbReference type="PANTHER" id="PTHR30050:SF8">
    <property type="entry name" value="PRIMOSOMAL PROTEIN DNAI"/>
    <property type="match status" value="1"/>
</dbReference>
<dbReference type="EMBL" id="RBZN01000017">
    <property type="protein sequence ID" value="RKQ16957.1"/>
    <property type="molecule type" value="Genomic_DNA"/>
</dbReference>
<protein>
    <submittedName>
        <fullName evidence="2">ATP-binding protein</fullName>
    </submittedName>
</protein>
<dbReference type="SUPFAM" id="SSF52540">
    <property type="entry name" value="P-loop containing nucleoside triphosphate hydrolases"/>
    <property type="match status" value="1"/>
</dbReference>
<dbReference type="GO" id="GO:0006260">
    <property type="term" value="P:DNA replication"/>
    <property type="evidence" value="ECO:0007669"/>
    <property type="project" value="TreeGrafter"/>
</dbReference>
<dbReference type="AlphaFoldDB" id="A0A494Z3D6"/>
<gene>
    <name evidence="2" type="ORF">D8M03_08755</name>
</gene>
<proteinExistence type="predicted"/>
<organism evidence="2 3">
    <name type="scientific">Ureibacillus endophyticus</name>
    <dbReference type="NCBI Taxonomy" id="1978490"/>
    <lineage>
        <taxon>Bacteria</taxon>
        <taxon>Bacillati</taxon>
        <taxon>Bacillota</taxon>
        <taxon>Bacilli</taxon>
        <taxon>Bacillales</taxon>
        <taxon>Caryophanaceae</taxon>
        <taxon>Ureibacillus</taxon>
    </lineage>
</organism>
<keyword evidence="3" id="KW-1185">Reference proteome</keyword>
<dbReference type="OrthoDB" id="2052561at2"/>
<accession>A0A494Z3D6</accession>
<keyword evidence="2" id="KW-0547">Nucleotide-binding</keyword>
<reference evidence="2 3" key="1">
    <citation type="journal article" date="2016" name="Antonie Van Leeuwenhoek">
        <title>Lysinibacillus endophyticus sp. nov., an indole-3-acetic acid producing endophytic bacterium isolated from corn root (Zea mays cv. Xinken-5).</title>
        <authorList>
            <person name="Yu J."/>
            <person name="Guan X."/>
            <person name="Liu C."/>
            <person name="Xiang W."/>
            <person name="Yu Z."/>
            <person name="Liu X."/>
            <person name="Wang G."/>
        </authorList>
    </citation>
    <scope>NUCLEOTIDE SEQUENCE [LARGE SCALE GENOMIC DNA]</scope>
    <source>
        <strain evidence="2 3">DSM 100506</strain>
    </source>
</reference>